<gene>
    <name evidence="2" type="ORF">SAMN05421874_14513</name>
</gene>
<dbReference type="STRING" id="683260.SAMN05421874_14513"/>
<feature type="compositionally biased region" description="Basic and acidic residues" evidence="1">
    <location>
        <begin position="9"/>
        <end position="28"/>
    </location>
</feature>
<protein>
    <submittedName>
        <fullName evidence="2">Uncharacterized protein</fullName>
    </submittedName>
</protein>
<name>A0A1G9REE0_9ACTN</name>
<accession>A0A1G9REE0</accession>
<proteinExistence type="predicted"/>
<sequence>MGRHAKPHNPKEQPPDRKEGAVADEHRVSRGRHSKDRRPCAKSTPGEQATPSSSAA</sequence>
<evidence type="ECO:0000313" key="2">
    <source>
        <dbReference type="EMBL" id="SDM21541.1"/>
    </source>
</evidence>
<feature type="region of interest" description="Disordered" evidence="1">
    <location>
        <begin position="1"/>
        <end position="56"/>
    </location>
</feature>
<dbReference type="Proteomes" id="UP000198683">
    <property type="component" value="Unassembled WGS sequence"/>
</dbReference>
<organism evidence="2 3">
    <name type="scientific">Nonomuraea maritima</name>
    <dbReference type="NCBI Taxonomy" id="683260"/>
    <lineage>
        <taxon>Bacteria</taxon>
        <taxon>Bacillati</taxon>
        <taxon>Actinomycetota</taxon>
        <taxon>Actinomycetes</taxon>
        <taxon>Streptosporangiales</taxon>
        <taxon>Streptosporangiaceae</taxon>
        <taxon>Nonomuraea</taxon>
    </lineage>
</organism>
<evidence type="ECO:0000313" key="3">
    <source>
        <dbReference type="Proteomes" id="UP000198683"/>
    </source>
</evidence>
<dbReference type="AlphaFoldDB" id="A0A1G9REE0"/>
<dbReference type="RefSeq" id="WP_176903493.1">
    <property type="nucleotide sequence ID" value="NZ_FNFB01000045.1"/>
</dbReference>
<evidence type="ECO:0000256" key="1">
    <source>
        <dbReference type="SAM" id="MobiDB-lite"/>
    </source>
</evidence>
<keyword evidence="3" id="KW-1185">Reference proteome</keyword>
<dbReference type="EMBL" id="FNFB01000045">
    <property type="protein sequence ID" value="SDM21541.1"/>
    <property type="molecule type" value="Genomic_DNA"/>
</dbReference>
<reference evidence="2 3" key="1">
    <citation type="submission" date="2016-10" db="EMBL/GenBank/DDBJ databases">
        <authorList>
            <person name="de Groot N.N."/>
        </authorList>
    </citation>
    <scope>NUCLEOTIDE SEQUENCE [LARGE SCALE GENOMIC DNA]</scope>
    <source>
        <strain evidence="2 3">CGMCC 4.5681</strain>
    </source>
</reference>
<feature type="compositionally biased region" description="Polar residues" evidence="1">
    <location>
        <begin position="45"/>
        <end position="56"/>
    </location>
</feature>